<dbReference type="GO" id="GO:1990961">
    <property type="term" value="P:xenobiotic detoxification by transmembrane export across the plasma membrane"/>
    <property type="evidence" value="ECO:0007669"/>
    <property type="project" value="TreeGrafter"/>
</dbReference>
<name>A0A1Y2ENW0_9BASI</name>
<feature type="transmembrane region" description="Helical" evidence="6">
    <location>
        <begin position="322"/>
        <end position="344"/>
    </location>
</feature>
<dbReference type="CDD" id="cd17323">
    <property type="entry name" value="MFS_Tpo1_MDR_like"/>
    <property type="match status" value="1"/>
</dbReference>
<evidence type="ECO:0000256" key="1">
    <source>
        <dbReference type="ARBA" id="ARBA00004141"/>
    </source>
</evidence>
<protein>
    <submittedName>
        <fullName evidence="8">Major facilitator superfamily domain-containing protein</fullName>
    </submittedName>
</protein>
<keyword evidence="9" id="KW-1185">Reference proteome</keyword>
<evidence type="ECO:0000313" key="8">
    <source>
        <dbReference type="EMBL" id="ORY73238.1"/>
    </source>
</evidence>
<dbReference type="STRING" id="106004.A0A1Y2ENW0"/>
<dbReference type="OrthoDB" id="3357846at2759"/>
<evidence type="ECO:0000256" key="2">
    <source>
        <dbReference type="ARBA" id="ARBA00022692"/>
    </source>
</evidence>
<feature type="transmembrane region" description="Helical" evidence="6">
    <location>
        <begin position="237"/>
        <end position="257"/>
    </location>
</feature>
<organism evidence="8 9">
    <name type="scientific">Leucosporidium creatinivorum</name>
    <dbReference type="NCBI Taxonomy" id="106004"/>
    <lineage>
        <taxon>Eukaryota</taxon>
        <taxon>Fungi</taxon>
        <taxon>Dikarya</taxon>
        <taxon>Basidiomycota</taxon>
        <taxon>Pucciniomycotina</taxon>
        <taxon>Microbotryomycetes</taxon>
        <taxon>Leucosporidiales</taxon>
        <taxon>Leucosporidium</taxon>
    </lineage>
</organism>
<evidence type="ECO:0000259" key="7">
    <source>
        <dbReference type="Pfam" id="PF00011"/>
    </source>
</evidence>
<dbReference type="AlphaFoldDB" id="A0A1Y2ENW0"/>
<dbReference type="GO" id="GO:0015244">
    <property type="term" value="F:fluconazole transmembrane transporter activity"/>
    <property type="evidence" value="ECO:0007669"/>
    <property type="project" value="TreeGrafter"/>
</dbReference>
<dbReference type="Gene3D" id="2.60.40.790">
    <property type="match status" value="1"/>
</dbReference>
<accession>A0A1Y2ENW0</accession>
<evidence type="ECO:0000256" key="5">
    <source>
        <dbReference type="SAM" id="MobiDB-lite"/>
    </source>
</evidence>
<evidence type="ECO:0000256" key="6">
    <source>
        <dbReference type="SAM" id="Phobius"/>
    </source>
</evidence>
<dbReference type="PANTHER" id="PTHR23502:SF23">
    <property type="entry name" value="FLUCONAZOLE RESISTANCE PROTEIN 1"/>
    <property type="match status" value="1"/>
</dbReference>
<dbReference type="Pfam" id="PF00011">
    <property type="entry name" value="HSP20"/>
    <property type="match status" value="1"/>
</dbReference>
<dbReference type="Pfam" id="PF07690">
    <property type="entry name" value="MFS_1"/>
    <property type="match status" value="1"/>
</dbReference>
<feature type="transmembrane region" description="Helical" evidence="6">
    <location>
        <begin position="499"/>
        <end position="521"/>
    </location>
</feature>
<comment type="subcellular location">
    <subcellularLocation>
        <location evidence="1">Membrane</location>
        <topology evidence="1">Multi-pass membrane protein</topology>
    </subcellularLocation>
</comment>
<gene>
    <name evidence="8" type="ORF">BCR35DRAFT_333748</name>
</gene>
<dbReference type="PANTHER" id="PTHR23502">
    <property type="entry name" value="MAJOR FACILITATOR SUPERFAMILY"/>
    <property type="match status" value="1"/>
</dbReference>
<feature type="transmembrane region" description="Helical" evidence="6">
    <location>
        <begin position="569"/>
        <end position="594"/>
    </location>
</feature>
<feature type="domain" description="SHSP" evidence="7">
    <location>
        <begin position="57"/>
        <end position="122"/>
    </location>
</feature>
<evidence type="ECO:0000256" key="4">
    <source>
        <dbReference type="ARBA" id="ARBA00023136"/>
    </source>
</evidence>
<feature type="transmembrane region" description="Helical" evidence="6">
    <location>
        <begin position="606"/>
        <end position="627"/>
    </location>
</feature>
<keyword evidence="3 6" id="KW-1133">Transmembrane helix</keyword>
<dbReference type="InterPro" id="IPR008978">
    <property type="entry name" value="HSP20-like_chaperone"/>
</dbReference>
<dbReference type="FunCoup" id="A0A1Y2ENW0">
    <property type="interactions" value="11"/>
</dbReference>
<dbReference type="SUPFAM" id="SSF103473">
    <property type="entry name" value="MFS general substrate transporter"/>
    <property type="match status" value="1"/>
</dbReference>
<feature type="region of interest" description="Disordered" evidence="5">
    <location>
        <begin position="147"/>
        <end position="202"/>
    </location>
</feature>
<feature type="transmembrane region" description="Helical" evidence="6">
    <location>
        <begin position="356"/>
        <end position="378"/>
    </location>
</feature>
<feature type="compositionally biased region" description="Polar residues" evidence="5">
    <location>
        <begin position="159"/>
        <end position="179"/>
    </location>
</feature>
<reference evidence="8 9" key="1">
    <citation type="submission" date="2016-07" db="EMBL/GenBank/DDBJ databases">
        <title>Pervasive Adenine N6-methylation of Active Genes in Fungi.</title>
        <authorList>
            <consortium name="DOE Joint Genome Institute"/>
            <person name="Mondo S.J."/>
            <person name="Dannebaum R.O."/>
            <person name="Kuo R.C."/>
            <person name="Labutti K."/>
            <person name="Haridas S."/>
            <person name="Kuo A."/>
            <person name="Salamov A."/>
            <person name="Ahrendt S.R."/>
            <person name="Lipzen A."/>
            <person name="Sullivan W."/>
            <person name="Andreopoulos W.B."/>
            <person name="Clum A."/>
            <person name="Lindquist E."/>
            <person name="Daum C."/>
            <person name="Ramamoorthy G.K."/>
            <person name="Gryganskyi A."/>
            <person name="Culley D."/>
            <person name="Magnuson J.K."/>
            <person name="James T.Y."/>
            <person name="O'Malley M.A."/>
            <person name="Stajich J.E."/>
            <person name="Spatafora J.W."/>
            <person name="Visel A."/>
            <person name="Grigoriev I.V."/>
        </authorList>
    </citation>
    <scope>NUCLEOTIDE SEQUENCE [LARGE SCALE GENOMIC DNA]</scope>
    <source>
        <strain evidence="8 9">62-1032</strain>
    </source>
</reference>
<dbReference type="InterPro" id="IPR002068">
    <property type="entry name" value="A-crystallin/Hsp20_dom"/>
</dbReference>
<feature type="transmembrane region" description="Helical" evidence="6">
    <location>
        <begin position="633"/>
        <end position="654"/>
    </location>
</feature>
<dbReference type="GO" id="GO:0005886">
    <property type="term" value="C:plasma membrane"/>
    <property type="evidence" value="ECO:0007669"/>
    <property type="project" value="TreeGrafter"/>
</dbReference>
<dbReference type="InterPro" id="IPR036259">
    <property type="entry name" value="MFS_trans_sf"/>
</dbReference>
<keyword evidence="4 6" id="KW-0472">Membrane</keyword>
<evidence type="ECO:0000256" key="3">
    <source>
        <dbReference type="ARBA" id="ARBA00022989"/>
    </source>
</evidence>
<keyword evidence="2 6" id="KW-0812">Transmembrane</keyword>
<dbReference type="EMBL" id="MCGR01000047">
    <property type="protein sequence ID" value="ORY73238.1"/>
    <property type="molecule type" value="Genomic_DNA"/>
</dbReference>
<comment type="caution">
    <text evidence="8">The sequence shown here is derived from an EMBL/GenBank/DDBJ whole genome shotgun (WGS) entry which is preliminary data.</text>
</comment>
<dbReference type="SUPFAM" id="SSF49764">
    <property type="entry name" value="HSP20-like chaperones"/>
    <property type="match status" value="1"/>
</dbReference>
<evidence type="ECO:0000313" key="9">
    <source>
        <dbReference type="Proteomes" id="UP000193467"/>
    </source>
</evidence>
<feature type="transmembrane region" description="Helical" evidence="6">
    <location>
        <begin position="297"/>
        <end position="315"/>
    </location>
</feature>
<dbReference type="Proteomes" id="UP000193467">
    <property type="component" value="Unassembled WGS sequence"/>
</dbReference>
<proteinExistence type="predicted"/>
<dbReference type="Gene3D" id="1.20.1250.20">
    <property type="entry name" value="MFS general substrate transporter like domains"/>
    <property type="match status" value="1"/>
</dbReference>
<dbReference type="InterPro" id="IPR011701">
    <property type="entry name" value="MFS"/>
</dbReference>
<dbReference type="InParanoid" id="A0A1Y2ENW0"/>
<sequence length="672" mass="74350">MTFFYPFDTSQIRLGDWGDEDFWALSPFSGGGQRGRSARPAQQRQATALIKPKMDWNLLTISGSLLTEKTTQKDASHLVCERRYGALSRAITVPAGLKEHEIKASMEHGVLKIEFPKEANKRQLLNYISNGRLLPYPDQLEGYPVPARYLKPSPALPGQEQQAKSSPQSRADTLVNDSASELAAGGDSAATAPTELDLEKGKMEVREGAEATPYPYLVDWEVNDPEHPLNWPKGSRVSVIVLICYLSFSMYVGSAIYTSSIPDVMASFGSPMSSLPWDYQLFLAPLQELPYLGRNPVYIIGLALFVILQAPCILAPNIATLLVFRFLAGFIGSPALATGAASIMDISHPLDHPVTVGIWSMAAVCSPTLGPILGGFAAQAKGWKWPLYELLWLTGAGLIVLTVLLPETYPDTILLRRAERLRKLTGNELLRTQAELDAEEQTSVLHTITETFFRAFQLCAEPAVAFSDCYTALVYSLLYLWFEAFPLVYGEVYGFGRGISGLFFLSFLVAAIPTFAYYYYYQVYLFQPRVRDDPHFQEEHRLEMALVSSFCIPVSLLIFGWTARPSVHWIVPTIGAGIYFKGIFDVFQCVLVYIGAGYSRQKASILAGNALFRAITAGVFPLFGVAFYRRLGLGGGCTFLAGLSTLMIPLLYLLMKNGARLRARSKWATFKA</sequence>
<dbReference type="CDD" id="cd06464">
    <property type="entry name" value="ACD_sHsps-like"/>
    <property type="match status" value="1"/>
</dbReference>
<feature type="transmembrane region" description="Helical" evidence="6">
    <location>
        <begin position="390"/>
        <end position="409"/>
    </location>
</feature>
<feature type="transmembrane region" description="Helical" evidence="6">
    <location>
        <begin position="542"/>
        <end position="563"/>
    </location>
</feature>